<accession>A0A5B7EAN8</accession>
<reference evidence="2 3" key="1">
    <citation type="submission" date="2019-05" db="EMBL/GenBank/DDBJ databases">
        <title>Another draft genome of Portunus trituberculatus and its Hox gene families provides insights of decapod evolution.</title>
        <authorList>
            <person name="Jeong J.-H."/>
            <person name="Song I."/>
            <person name="Kim S."/>
            <person name="Choi T."/>
            <person name="Kim D."/>
            <person name="Ryu S."/>
            <person name="Kim W."/>
        </authorList>
    </citation>
    <scope>NUCLEOTIDE SEQUENCE [LARGE SCALE GENOMIC DNA]</scope>
    <source>
        <tissue evidence="2">Muscle</tissue>
    </source>
</reference>
<organism evidence="2 3">
    <name type="scientific">Portunus trituberculatus</name>
    <name type="common">Swimming crab</name>
    <name type="synonym">Neptunus trituberculatus</name>
    <dbReference type="NCBI Taxonomy" id="210409"/>
    <lineage>
        <taxon>Eukaryota</taxon>
        <taxon>Metazoa</taxon>
        <taxon>Ecdysozoa</taxon>
        <taxon>Arthropoda</taxon>
        <taxon>Crustacea</taxon>
        <taxon>Multicrustacea</taxon>
        <taxon>Malacostraca</taxon>
        <taxon>Eumalacostraca</taxon>
        <taxon>Eucarida</taxon>
        <taxon>Decapoda</taxon>
        <taxon>Pleocyemata</taxon>
        <taxon>Brachyura</taxon>
        <taxon>Eubrachyura</taxon>
        <taxon>Portunoidea</taxon>
        <taxon>Portunidae</taxon>
        <taxon>Portuninae</taxon>
        <taxon>Portunus</taxon>
    </lineage>
</organism>
<evidence type="ECO:0000256" key="1">
    <source>
        <dbReference type="SAM" id="MobiDB-lite"/>
    </source>
</evidence>
<dbReference type="AlphaFoldDB" id="A0A5B7EAN8"/>
<gene>
    <name evidence="2" type="ORF">E2C01_023486</name>
</gene>
<sequence>MAREGRNINKGREIREYRAHSPLQILKGTEGHKRAFSFKYSPSFPFLPLPFPSLSLSPSPSDVRTPGAMADLIPPVHDCGTKWDGERKREEGKRVTQLYFWEAGMAVGGKRGK</sequence>
<feature type="region of interest" description="Disordered" evidence="1">
    <location>
        <begin position="57"/>
        <end position="89"/>
    </location>
</feature>
<comment type="caution">
    <text evidence="2">The sequence shown here is derived from an EMBL/GenBank/DDBJ whole genome shotgun (WGS) entry which is preliminary data.</text>
</comment>
<dbReference type="EMBL" id="VSRR010002215">
    <property type="protein sequence ID" value="MPC30226.1"/>
    <property type="molecule type" value="Genomic_DNA"/>
</dbReference>
<dbReference type="Proteomes" id="UP000324222">
    <property type="component" value="Unassembled WGS sequence"/>
</dbReference>
<proteinExistence type="predicted"/>
<feature type="compositionally biased region" description="Basic and acidic residues" evidence="1">
    <location>
        <begin position="79"/>
        <end position="89"/>
    </location>
</feature>
<evidence type="ECO:0000313" key="2">
    <source>
        <dbReference type="EMBL" id="MPC30226.1"/>
    </source>
</evidence>
<keyword evidence="3" id="KW-1185">Reference proteome</keyword>
<evidence type="ECO:0000313" key="3">
    <source>
        <dbReference type="Proteomes" id="UP000324222"/>
    </source>
</evidence>
<protein>
    <submittedName>
        <fullName evidence="2">Uncharacterized protein</fullName>
    </submittedName>
</protein>
<name>A0A5B7EAN8_PORTR</name>